<gene>
    <name evidence="4" type="ORF">F4162_08345</name>
</gene>
<evidence type="ECO:0000313" key="4">
    <source>
        <dbReference type="EMBL" id="MYG38950.1"/>
    </source>
</evidence>
<evidence type="ECO:0000256" key="2">
    <source>
        <dbReference type="PIRSR" id="PIRSR640198-2"/>
    </source>
</evidence>
<evidence type="ECO:0000259" key="3">
    <source>
        <dbReference type="PROSITE" id="PS51459"/>
    </source>
</evidence>
<comment type="caution">
    <text evidence="4">The sequence shown here is derived from an EMBL/GenBank/DDBJ whole genome shotgun (WGS) entry which is preliminary data.</text>
</comment>
<dbReference type="PROSITE" id="PS51459">
    <property type="entry name" value="FIDO"/>
    <property type="match status" value="1"/>
</dbReference>
<dbReference type="GO" id="GO:0005524">
    <property type="term" value="F:ATP binding"/>
    <property type="evidence" value="ECO:0007669"/>
    <property type="project" value="UniProtKB-KW"/>
</dbReference>
<keyword evidence="2" id="KW-0067">ATP-binding</keyword>
<dbReference type="InterPro" id="IPR003812">
    <property type="entry name" value="Fido"/>
</dbReference>
<protein>
    <submittedName>
        <fullName evidence="4">Fic family protein</fullName>
    </submittedName>
</protein>
<proteinExistence type="predicted"/>
<dbReference type="AlphaFoldDB" id="A0A6B1F6G1"/>
<name>A0A6B1F6G1_9SYNE</name>
<evidence type="ECO:0000256" key="1">
    <source>
        <dbReference type="PIRSR" id="PIRSR640198-1"/>
    </source>
</evidence>
<dbReference type="InterPro" id="IPR036597">
    <property type="entry name" value="Fido-like_dom_sf"/>
</dbReference>
<dbReference type="Gene3D" id="1.10.3290.10">
    <property type="entry name" value="Fido-like domain"/>
    <property type="match status" value="1"/>
</dbReference>
<dbReference type="EMBL" id="VYDO01000264">
    <property type="protein sequence ID" value="MYG38950.1"/>
    <property type="molecule type" value="Genomic_DNA"/>
</dbReference>
<dbReference type="PANTHER" id="PTHR13504">
    <property type="entry name" value="FIDO DOMAIN-CONTAINING PROTEIN DDB_G0283145"/>
    <property type="match status" value="1"/>
</dbReference>
<feature type="active site" evidence="1">
    <location>
        <position position="97"/>
    </location>
</feature>
<dbReference type="PANTHER" id="PTHR13504:SF38">
    <property type="entry name" value="FIDO DOMAIN-CONTAINING PROTEIN"/>
    <property type="match status" value="1"/>
</dbReference>
<organism evidence="4">
    <name type="scientific">Synechococcus sp. SB0676_bin_10</name>
    <dbReference type="NCBI Taxonomy" id="2604869"/>
    <lineage>
        <taxon>Bacteria</taxon>
        <taxon>Bacillati</taxon>
        <taxon>Cyanobacteriota</taxon>
        <taxon>Cyanophyceae</taxon>
        <taxon>Synechococcales</taxon>
        <taxon>Synechococcaceae</taxon>
        <taxon>Synechococcus</taxon>
    </lineage>
</organism>
<dbReference type="InterPro" id="IPR040198">
    <property type="entry name" value="Fido_containing"/>
</dbReference>
<dbReference type="SUPFAM" id="SSF140931">
    <property type="entry name" value="Fic-like"/>
    <property type="match status" value="1"/>
</dbReference>
<reference evidence="4" key="1">
    <citation type="submission" date="2019-09" db="EMBL/GenBank/DDBJ databases">
        <title>Characterisation of the sponge microbiome using genome-centric metagenomics.</title>
        <authorList>
            <person name="Engelberts J.P."/>
            <person name="Robbins S.J."/>
            <person name="De Goeij J.M."/>
            <person name="Aranda M."/>
            <person name="Bell S.C."/>
            <person name="Webster N.S."/>
        </authorList>
    </citation>
    <scope>NUCLEOTIDE SEQUENCE</scope>
    <source>
        <strain evidence="4">SB0676_bin_10</strain>
    </source>
</reference>
<feature type="domain" description="Fido" evidence="3">
    <location>
        <begin position="12"/>
        <end position="169"/>
    </location>
</feature>
<sequence length="284" mass="32760">MVEDWSQSRQPLSEAWIQQLHAVVIVRGRGRRRQRSPYRTTEVPVVDTLTRRIDYAPPFPDDVPALMEQLCQWWQGSEDLPAVVRAALLSHRFISIHPFEDGNGRCGHLLATAALWRCSYDFRGFLSIEEWFSKDREAYYSALQLGCPVNFYDGRHDPDHSPWLVFFADVVCRAAVALAQQARKLQARQEPATPHPWEALDRRSQQLLTRLRARVAAGQAGAELFKPGDLEGWFAISSTTAQEWLKSWEREGFLQPAKEGQRIRTWRLAQPWAGWVLSQPEQRE</sequence>
<keyword evidence="2" id="KW-0547">Nucleotide-binding</keyword>
<accession>A0A6B1F6G1</accession>
<dbReference type="Pfam" id="PF02661">
    <property type="entry name" value="Fic"/>
    <property type="match status" value="1"/>
</dbReference>
<feature type="binding site" evidence="2">
    <location>
        <begin position="139"/>
        <end position="140"/>
    </location>
    <ligand>
        <name>ATP</name>
        <dbReference type="ChEBI" id="CHEBI:30616"/>
    </ligand>
</feature>